<feature type="region of interest" description="Disordered" evidence="1">
    <location>
        <begin position="1"/>
        <end position="105"/>
    </location>
</feature>
<dbReference type="EMBL" id="KZ679263">
    <property type="protein sequence ID" value="PTB39889.1"/>
    <property type="molecule type" value="Genomic_DNA"/>
</dbReference>
<evidence type="ECO:0000313" key="3">
    <source>
        <dbReference type="Proteomes" id="UP000240493"/>
    </source>
</evidence>
<protein>
    <submittedName>
        <fullName evidence="2">Uncharacterized protein</fullName>
    </submittedName>
</protein>
<sequence>MFGVSRAQAGLAPAPSSDRKPPPQIRSSSRALYGPRQAVMPHSPCNDSLGPMDVGDGAAGRGMSEVLGPLDWRARGGKPDGTMTTARIANAGARRESTQVPSGKPPTMHMALLDAGAGRLSELLVIACLGARRSIRSETKRSQLPSSQALLFRQETFCTIENYRR</sequence>
<dbReference type="Proteomes" id="UP000240493">
    <property type="component" value="Unassembled WGS sequence"/>
</dbReference>
<keyword evidence="3" id="KW-1185">Reference proteome</keyword>
<gene>
    <name evidence="2" type="ORF">M441DRAFT_422430</name>
</gene>
<evidence type="ECO:0000256" key="1">
    <source>
        <dbReference type="SAM" id="MobiDB-lite"/>
    </source>
</evidence>
<name>A0A2T3Z500_TRIA4</name>
<organism evidence="2 3">
    <name type="scientific">Trichoderma asperellum (strain ATCC 204424 / CBS 433.97 / NBRC 101777)</name>
    <dbReference type="NCBI Taxonomy" id="1042311"/>
    <lineage>
        <taxon>Eukaryota</taxon>
        <taxon>Fungi</taxon>
        <taxon>Dikarya</taxon>
        <taxon>Ascomycota</taxon>
        <taxon>Pezizomycotina</taxon>
        <taxon>Sordariomycetes</taxon>
        <taxon>Hypocreomycetidae</taxon>
        <taxon>Hypocreales</taxon>
        <taxon>Hypocreaceae</taxon>
        <taxon>Trichoderma</taxon>
    </lineage>
</organism>
<accession>A0A2T3Z500</accession>
<reference evidence="2 3" key="1">
    <citation type="submission" date="2016-07" db="EMBL/GenBank/DDBJ databases">
        <title>Multiple horizontal gene transfer events from other fungi enriched the ability of initially mycotrophic Trichoderma (Ascomycota) to feed on dead plant biomass.</title>
        <authorList>
            <consortium name="DOE Joint Genome Institute"/>
            <person name="Aerts A."/>
            <person name="Atanasova L."/>
            <person name="Chenthamara K."/>
            <person name="Zhang J."/>
            <person name="Grujic M."/>
            <person name="Henrissat B."/>
            <person name="Kuo A."/>
            <person name="Salamov A."/>
            <person name="Lipzen A."/>
            <person name="Labutti K."/>
            <person name="Barry K."/>
            <person name="Miao Y."/>
            <person name="Rahimi M.J."/>
            <person name="Shen Q."/>
            <person name="Grigoriev I.V."/>
            <person name="Kubicek C.P."/>
            <person name="Druzhinina I.S."/>
        </authorList>
    </citation>
    <scope>NUCLEOTIDE SEQUENCE [LARGE SCALE GENOMIC DNA]</scope>
    <source>
        <strain evidence="2 3">CBS 433.97</strain>
    </source>
</reference>
<evidence type="ECO:0000313" key="2">
    <source>
        <dbReference type="EMBL" id="PTB39889.1"/>
    </source>
</evidence>
<proteinExistence type="predicted"/>
<dbReference type="AlphaFoldDB" id="A0A2T3Z500"/>